<dbReference type="PANTHER" id="PTHR32487:SF0">
    <property type="entry name" value="3-OXO-DELTA(4,5)-STEROID 5-BETA-REDUCTASE"/>
    <property type="match status" value="1"/>
</dbReference>
<dbReference type="OMA" id="EAAWNCY"/>
<keyword evidence="3" id="KW-1185">Reference proteome</keyword>
<dbReference type="Pfam" id="PF22917">
    <property type="entry name" value="PRISE"/>
    <property type="match status" value="1"/>
</dbReference>
<dbReference type="HOGENOM" id="CLU_030125_0_1_1"/>
<dbReference type="Gramene" id="EFJ06964">
    <property type="protein sequence ID" value="EFJ06964"/>
    <property type="gene ID" value="SELMODRAFT_448626"/>
</dbReference>
<dbReference type="GO" id="GO:0016491">
    <property type="term" value="F:oxidoreductase activity"/>
    <property type="evidence" value="ECO:0000318"/>
    <property type="project" value="GO_Central"/>
</dbReference>
<dbReference type="GO" id="GO:0016627">
    <property type="term" value="F:oxidoreductase activity, acting on the CH-CH group of donors"/>
    <property type="evidence" value="ECO:0007669"/>
    <property type="project" value="UniProtKB-ARBA"/>
</dbReference>
<organism evidence="3">
    <name type="scientific">Selaginella moellendorffii</name>
    <name type="common">Spikemoss</name>
    <dbReference type="NCBI Taxonomy" id="88036"/>
    <lineage>
        <taxon>Eukaryota</taxon>
        <taxon>Viridiplantae</taxon>
        <taxon>Streptophyta</taxon>
        <taxon>Embryophyta</taxon>
        <taxon>Tracheophyta</taxon>
        <taxon>Lycopodiopsida</taxon>
        <taxon>Selaginellales</taxon>
        <taxon>Selaginellaceae</taxon>
        <taxon>Selaginella</taxon>
    </lineage>
</organism>
<feature type="domain" description="PRISE-like Rossmann-fold" evidence="1">
    <location>
        <begin position="65"/>
        <end position="324"/>
    </location>
</feature>
<name>D8T8Q0_SELML</name>
<dbReference type="InParanoid" id="D8T8Q0"/>
<dbReference type="STRING" id="88036.D8T8Q0"/>
<evidence type="ECO:0000259" key="1">
    <source>
        <dbReference type="Pfam" id="PF22917"/>
    </source>
</evidence>
<sequence length="404" mass="46333">MAEERHLGVAIVIGVTGINGNSICRKLLEQGSWQVYGTGRRDRPDWLPTEVSYVQLDLLDQVDVQTKLSPLKNRITTLFWAAWIPMKTEEENCDANGTIFRNTLDALLPGVLRHICLTTGAKHYLGPFDRWRDVMPAEAPFREDYPRLPVPNFYYVQEDLLFDRVKQHPHLTYSIHRPSAIFGFAPRSYMNCILALVVYAAICKRDKLPFRFFGSRATWEGLTCASDADLIAEQEIWAATHPAAKNQALNITNGDVFKWKHVWAVIADEMGVDPVPFDGESFNLESLMKGRDGAWDALVREHKLLPTKFQDVGQFWFLDTMFERAVENLSNMNKSKELGFLGFRNSEKSVRHWIQATDNQCWCLCFQKCPRKDSERRVSFSEGSFLNLGSDLERLHSETCFLKS</sequence>
<dbReference type="Proteomes" id="UP000001514">
    <property type="component" value="Unassembled WGS sequence"/>
</dbReference>
<dbReference type="SUPFAM" id="SSF51735">
    <property type="entry name" value="NAD(P)-binding Rossmann-fold domains"/>
    <property type="match status" value="1"/>
</dbReference>
<dbReference type="AlphaFoldDB" id="D8T8Q0"/>
<dbReference type="InterPro" id="IPR036291">
    <property type="entry name" value="NAD(P)-bd_dom_sf"/>
</dbReference>
<evidence type="ECO:0000313" key="3">
    <source>
        <dbReference type="Proteomes" id="UP000001514"/>
    </source>
</evidence>
<reference evidence="2 3" key="1">
    <citation type="journal article" date="2011" name="Science">
        <title>The Selaginella genome identifies genetic changes associated with the evolution of vascular plants.</title>
        <authorList>
            <person name="Banks J.A."/>
            <person name="Nishiyama T."/>
            <person name="Hasebe M."/>
            <person name="Bowman J.L."/>
            <person name="Gribskov M."/>
            <person name="dePamphilis C."/>
            <person name="Albert V.A."/>
            <person name="Aono N."/>
            <person name="Aoyama T."/>
            <person name="Ambrose B.A."/>
            <person name="Ashton N.W."/>
            <person name="Axtell M.J."/>
            <person name="Barker E."/>
            <person name="Barker M.S."/>
            <person name="Bennetzen J.L."/>
            <person name="Bonawitz N.D."/>
            <person name="Chapple C."/>
            <person name="Cheng C."/>
            <person name="Correa L.G."/>
            <person name="Dacre M."/>
            <person name="DeBarry J."/>
            <person name="Dreyer I."/>
            <person name="Elias M."/>
            <person name="Engstrom E.M."/>
            <person name="Estelle M."/>
            <person name="Feng L."/>
            <person name="Finet C."/>
            <person name="Floyd S.K."/>
            <person name="Frommer W.B."/>
            <person name="Fujita T."/>
            <person name="Gramzow L."/>
            <person name="Gutensohn M."/>
            <person name="Harholt J."/>
            <person name="Hattori M."/>
            <person name="Heyl A."/>
            <person name="Hirai T."/>
            <person name="Hiwatashi Y."/>
            <person name="Ishikawa M."/>
            <person name="Iwata M."/>
            <person name="Karol K.G."/>
            <person name="Koehler B."/>
            <person name="Kolukisaoglu U."/>
            <person name="Kubo M."/>
            <person name="Kurata T."/>
            <person name="Lalonde S."/>
            <person name="Li K."/>
            <person name="Li Y."/>
            <person name="Litt A."/>
            <person name="Lyons E."/>
            <person name="Manning G."/>
            <person name="Maruyama T."/>
            <person name="Michael T.P."/>
            <person name="Mikami K."/>
            <person name="Miyazaki S."/>
            <person name="Morinaga S."/>
            <person name="Murata T."/>
            <person name="Mueller-Roeber B."/>
            <person name="Nelson D.R."/>
            <person name="Obara M."/>
            <person name="Oguri Y."/>
            <person name="Olmstead R.G."/>
            <person name="Onodera N."/>
            <person name="Petersen B.L."/>
            <person name="Pils B."/>
            <person name="Prigge M."/>
            <person name="Rensing S.A."/>
            <person name="Riano-Pachon D.M."/>
            <person name="Roberts A.W."/>
            <person name="Sato Y."/>
            <person name="Scheller H.V."/>
            <person name="Schulz B."/>
            <person name="Schulz C."/>
            <person name="Shakirov E.V."/>
            <person name="Shibagaki N."/>
            <person name="Shinohara N."/>
            <person name="Shippen D.E."/>
            <person name="Soerensen I."/>
            <person name="Sotooka R."/>
            <person name="Sugimoto N."/>
            <person name="Sugita M."/>
            <person name="Sumikawa N."/>
            <person name="Tanurdzic M."/>
            <person name="Theissen G."/>
            <person name="Ulvskov P."/>
            <person name="Wakazuki S."/>
            <person name="Weng J.K."/>
            <person name="Willats W.W."/>
            <person name="Wipf D."/>
            <person name="Wolf P.G."/>
            <person name="Yang L."/>
            <person name="Zimmer A.D."/>
            <person name="Zhu Q."/>
            <person name="Mitros T."/>
            <person name="Hellsten U."/>
            <person name="Loque D."/>
            <person name="Otillar R."/>
            <person name="Salamov A."/>
            <person name="Schmutz J."/>
            <person name="Shapiro H."/>
            <person name="Lindquist E."/>
            <person name="Lucas S."/>
            <person name="Rokhsar D."/>
            <person name="Grigoriev I.V."/>
        </authorList>
    </citation>
    <scope>NUCLEOTIDE SEQUENCE [LARGE SCALE GENOMIC DNA]</scope>
</reference>
<dbReference type="InterPro" id="IPR055222">
    <property type="entry name" value="PRISE-like_Rossmann-fold"/>
</dbReference>
<proteinExistence type="predicted"/>
<accession>D8T8Q0</accession>
<dbReference type="eggNOG" id="ENOG502QSRH">
    <property type="taxonomic scope" value="Eukaryota"/>
</dbReference>
<dbReference type="Gene3D" id="3.40.50.720">
    <property type="entry name" value="NAD(P)-binding Rossmann-like Domain"/>
    <property type="match status" value="1"/>
</dbReference>
<dbReference type="PANTHER" id="PTHR32487">
    <property type="entry name" value="3-OXO-DELTA(4,5)-STEROID 5-BETA-REDUCTASE"/>
    <property type="match status" value="1"/>
</dbReference>
<gene>
    <name evidence="2" type="ORF">SELMODRAFT_448626</name>
</gene>
<dbReference type="EMBL" id="GL377691">
    <property type="protein sequence ID" value="EFJ06964.1"/>
    <property type="molecule type" value="Genomic_DNA"/>
</dbReference>
<dbReference type="KEGG" id="smo:SELMODRAFT_448626"/>
<dbReference type="CDD" id="cd08948">
    <property type="entry name" value="5beta-POR_like_SDR_a"/>
    <property type="match status" value="1"/>
</dbReference>
<protein>
    <recommendedName>
        <fullName evidence="1">PRISE-like Rossmann-fold domain-containing protein</fullName>
    </recommendedName>
</protein>
<evidence type="ECO:0000313" key="2">
    <source>
        <dbReference type="EMBL" id="EFJ06964.1"/>
    </source>
</evidence>